<evidence type="ECO:0000256" key="7">
    <source>
        <dbReference type="ARBA" id="ARBA00022837"/>
    </source>
</evidence>
<dbReference type="FunFam" id="2.60.40.60:FF:000020">
    <property type="entry name" value="Dachsous cadherin-related 1b"/>
    <property type="match status" value="2"/>
</dbReference>
<evidence type="ECO:0000256" key="4">
    <source>
        <dbReference type="ARBA" id="ARBA00022692"/>
    </source>
</evidence>
<feature type="domain" description="Cadherin" evidence="17">
    <location>
        <begin position="140"/>
        <end position="256"/>
    </location>
</feature>
<dbReference type="GO" id="GO:0001736">
    <property type="term" value="P:establishment of planar polarity"/>
    <property type="evidence" value="ECO:0007669"/>
    <property type="project" value="UniProtKB-ARBA"/>
</dbReference>
<dbReference type="PANTHER" id="PTHR24026">
    <property type="entry name" value="FAT ATYPICAL CADHERIN-RELATED"/>
    <property type="match status" value="1"/>
</dbReference>
<keyword evidence="6" id="KW-0677">Repeat</keyword>
<feature type="domain" description="Cadherin" evidence="17">
    <location>
        <begin position="601"/>
        <end position="713"/>
    </location>
</feature>
<dbReference type="Gene3D" id="2.60.40.60">
    <property type="entry name" value="Cadherins"/>
    <property type="match status" value="14"/>
</dbReference>
<dbReference type="InterPro" id="IPR015919">
    <property type="entry name" value="Cadherin-like_sf"/>
</dbReference>
<keyword evidence="11" id="KW-1015">Disulfide bond</keyword>
<evidence type="ECO:0000256" key="12">
    <source>
        <dbReference type="ARBA" id="ARBA00023180"/>
    </source>
</evidence>
<dbReference type="InterPro" id="IPR002126">
    <property type="entry name" value="Cadherin-like_dom"/>
</dbReference>
<evidence type="ECO:0000256" key="2">
    <source>
        <dbReference type="ARBA" id="ARBA00022475"/>
    </source>
</evidence>
<feature type="domain" description="Cadherin" evidence="17">
    <location>
        <begin position="1513"/>
        <end position="1642"/>
    </location>
</feature>
<dbReference type="PROSITE" id="PS00232">
    <property type="entry name" value="CADHERIN_1"/>
    <property type="match status" value="5"/>
</dbReference>
<evidence type="ECO:0000256" key="10">
    <source>
        <dbReference type="ARBA" id="ARBA00023136"/>
    </source>
</evidence>
<dbReference type="FunFam" id="2.60.40.60:FF:000363">
    <property type="entry name" value="Dachsous cadherin-related 1a"/>
    <property type="match status" value="1"/>
</dbReference>
<reference evidence="18" key="1">
    <citation type="journal article" date="2018" name="PLoS Negl. Trop. Dis.">
        <title>Sialome diversity of ticks revealed by RNAseq of single tick salivary glands.</title>
        <authorList>
            <person name="Perner J."/>
            <person name="Kropackova S."/>
            <person name="Kopacek P."/>
            <person name="Ribeiro J.M."/>
        </authorList>
    </citation>
    <scope>NUCLEOTIDE SEQUENCE</scope>
    <source>
        <strain evidence="18">Siblings of single egg batch collected in Ceske Budejovice</strain>
        <tissue evidence="18">Salivary glands</tissue>
    </source>
</reference>
<dbReference type="FunFam" id="2.60.40.60:FF:000351">
    <property type="entry name" value="Cadherin 74A, isoform A"/>
    <property type="match status" value="1"/>
</dbReference>
<comment type="subcellular location">
    <subcellularLocation>
        <location evidence="1">Cell membrane</location>
        <topology evidence="1">Single-pass type I membrane protein</topology>
    </subcellularLocation>
</comment>
<keyword evidence="9 15" id="KW-1133">Transmembrane helix</keyword>
<evidence type="ECO:0000256" key="5">
    <source>
        <dbReference type="ARBA" id="ARBA00022729"/>
    </source>
</evidence>
<dbReference type="GO" id="GO:0048589">
    <property type="term" value="P:developmental growth"/>
    <property type="evidence" value="ECO:0007669"/>
    <property type="project" value="UniProtKB-ARBA"/>
</dbReference>
<dbReference type="CDD" id="cd11304">
    <property type="entry name" value="Cadherin_repeat"/>
    <property type="match status" value="14"/>
</dbReference>
<keyword evidence="4 15" id="KW-0812">Transmembrane</keyword>
<accession>A0A147BCT2</accession>
<feature type="domain" description="Cadherin" evidence="17">
    <location>
        <begin position="948"/>
        <end position="1056"/>
    </location>
</feature>
<evidence type="ECO:0000259" key="17">
    <source>
        <dbReference type="PROSITE" id="PS50268"/>
    </source>
</evidence>
<keyword evidence="8" id="KW-0130">Cell adhesion</keyword>
<evidence type="ECO:0000256" key="14">
    <source>
        <dbReference type="PROSITE-ProRule" id="PRU00043"/>
    </source>
</evidence>
<sequence length="1820" mass="200543">MAFATSPFTPFEVWRWFPVVLVIALCQGQANAPPEFLVGGNMEKFSIREDTPVGTSVYTLRAIDPEHTRLSYYISGGTFSVNKDTGVVKLTRPLDREEESTVDVIISITDEKTQGQKANTVSLQREISILDYNDNPPVFENGPYTFHVDEDTTIGTTVYKGVLVTDADLGINADVQVTCQKQLTPKACSLFALRQVRLGIGKFLQEIVLDKELDYEEETTYVMSLLANDLATENRMNSTADVIIKVRDVQDQPPVFVAASYSATVSENSREGTSVLLVSAHDADAGVRRQLSFKLLNDTKGYFRLGVMQVDENGVHHIIIETSEVTIDREDPDIEKGGGLYNFQIEAVEVVNGAPKGEVAVADVNVVIMDDDDQLPEFNSNTFSVSVPEDIPENSAILGLNMIVNDNDVGDNAKFSLHLRNINNSEGVFSVYPSSAVGRTPVLIKVADASHLDYENESQREFVFYVVASQHGSEVSSATVTITLSDANDNSPVFENDQYLIQVPENARNGTSVFSLVAYDADSGQYGKLSYAMKGYGSERFIVEKDTGQIRIGMCKDSCLDYETVPNYSFTYEAQDGGGKVSSVNLFIQVVDVNDNAPKFTKDSYLVDLMEDATEFASPVFVKATDIDGPSQGNGRVRYWLKATNLSNPEILSIDPDSGQLFLLGGLNITAAPYGATKFIVIIQAIDYGDPPLASDTSLIIRLKRKNEGAPYFLNAPYKTSVKENAKPGTSVLQLVATDPDGPDANISYYIDSGARDNFVLNKLTGVLMTSPSANLDRDLYGNSYNILVFAVDGGAVPQKAYTSVTVTVQDVNNKAPVFAKDTYVHWVTESLPVGREVLNVTATDPDHGAKIRYTIEEPITARDKTGSVVMSSIGYNYKNAFRIDGVTGQITVNSPLDYNAASVITFNVAAVDQNASLDPQKTSAEVTIYIQAHSESNPIFAPPWTPANPKIEITVPEESVVGSTIFTVTARDPLTHAAVTNFAKIPESDQGSFFSVSPISGAVTLNQRLDYEDLPEKVLAFDVKAVIGLDKNNQRSSIATVIINVQDINDNSPVFSQNSYVTTVSEATKYPQTILHIAATDKDTQQEYGVVWYSISGEGTDVFSINETTGTIGIQEGATLDRERKSVYHLQVTAIDNPSSPSNQRRTSVLVVIKIQDENDNAPEFSQSGYTAVVPENVPTGFSVLTVKATDKDSGVNSEISYSFVDEPELEQIDLFAMDDKTGVISVIQPLSGRGRSEPYFLTVRATDAGSPQLSTDVKILIIIGDVSSNDGIPRFIRPRLGEIAYVHENVTIGTSVFQVQAVDPDNALSSNGQVAYKFLDKHSAIGEKLNFEIDLASGLISTTAILDREKRDNYTLVVVAYDMGVPPQEAHQLLRVVVLDVDDNEPEFERPRDAEPVVMKIKEELPVGSIVGKVKAFDRDMGTNAFIDYFIVGGNLDNVFAIQRTGNNEGEIITKKRVDREAKERYMLTLKVRMPSKPLEEVDITYNPDDKTQLQVDIQVEDIDDNSPSFEKPSYVLGIRMNTEINSELLVLKARDPDSSSSMIMYSIRNVTYYRPSSKESLPVIGQFELDAHKGILRSVRNLGKYRDGYFDITVECQSAPGPQNIAMTHVRAHILHDSDLMKFIFYKQPQEIRKVIPRFEKDLNQALASAVTANIYDTQYSTREDGSLDFESASSCFQLLENGLVVSPDMVLKMLDISTSPRVHALYQNYSIVGIEKCTPGRSPYKMKWTEICVLIVACLIALTGFILTILLCFVRASYKSGLKKRKAHRSTRMLAEQTPAVSMISLPSHQRIYEWQESNNGPAMDAMSYRSYPTMR</sequence>
<dbReference type="FunFam" id="2.60.40.60:FF:000098">
    <property type="entry name" value="cadherin-23 isoform X1"/>
    <property type="match status" value="1"/>
</dbReference>
<feature type="domain" description="Cadherin" evidence="17">
    <location>
        <begin position="1395"/>
        <end position="1512"/>
    </location>
</feature>
<evidence type="ECO:0000256" key="1">
    <source>
        <dbReference type="ARBA" id="ARBA00004251"/>
    </source>
</evidence>
<dbReference type="Pfam" id="PF00028">
    <property type="entry name" value="Cadherin"/>
    <property type="match status" value="10"/>
</dbReference>
<keyword evidence="12" id="KW-0325">Glycoprotein</keyword>
<keyword evidence="3" id="KW-0245">EGF-like domain</keyword>
<dbReference type="PRINTS" id="PR00205">
    <property type="entry name" value="CADHERIN"/>
</dbReference>
<dbReference type="GO" id="GO:0005886">
    <property type="term" value="C:plasma membrane"/>
    <property type="evidence" value="ECO:0007669"/>
    <property type="project" value="UniProtKB-SubCell"/>
</dbReference>
<feature type="domain" description="Cadherin" evidence="17">
    <location>
        <begin position="379"/>
        <end position="494"/>
    </location>
</feature>
<keyword evidence="5 16" id="KW-0732">Signal</keyword>
<evidence type="ECO:0000313" key="18">
    <source>
        <dbReference type="EMBL" id="JAR88272.1"/>
    </source>
</evidence>
<dbReference type="GO" id="GO:0007163">
    <property type="term" value="P:establishment or maintenance of cell polarity"/>
    <property type="evidence" value="ECO:0007669"/>
    <property type="project" value="UniProtKB-ARBA"/>
</dbReference>
<feature type="domain" description="Cadherin" evidence="17">
    <location>
        <begin position="45"/>
        <end position="139"/>
    </location>
</feature>
<dbReference type="EMBL" id="GEGO01007132">
    <property type="protein sequence ID" value="JAR88272.1"/>
    <property type="molecule type" value="Transcribed_RNA"/>
</dbReference>
<evidence type="ECO:0000256" key="13">
    <source>
        <dbReference type="ARBA" id="ARBA00059331"/>
    </source>
</evidence>
<dbReference type="SUPFAM" id="SSF49313">
    <property type="entry name" value="Cadherin-like"/>
    <property type="match status" value="14"/>
</dbReference>
<keyword evidence="10 15" id="KW-0472">Membrane</keyword>
<evidence type="ECO:0000256" key="9">
    <source>
        <dbReference type="ARBA" id="ARBA00022989"/>
    </source>
</evidence>
<evidence type="ECO:0000256" key="3">
    <source>
        <dbReference type="ARBA" id="ARBA00022536"/>
    </source>
</evidence>
<feature type="domain" description="Cadherin" evidence="17">
    <location>
        <begin position="495"/>
        <end position="600"/>
    </location>
</feature>
<feature type="transmembrane region" description="Helical" evidence="15">
    <location>
        <begin position="1737"/>
        <end position="1760"/>
    </location>
</feature>
<comment type="function">
    <text evidence="13">Cadherins are calcium-dependent cell adhesion proteins. They preferentially interact with themselves in a homophilic manner in connecting cells.</text>
</comment>
<feature type="domain" description="Cadherin" evidence="17">
    <location>
        <begin position="714"/>
        <end position="819"/>
    </location>
</feature>
<dbReference type="FunFam" id="2.60.40.60:FF:000002">
    <property type="entry name" value="Protocadherin alpha 2"/>
    <property type="match status" value="1"/>
</dbReference>
<dbReference type="PROSITE" id="PS50268">
    <property type="entry name" value="CADHERIN_2"/>
    <property type="match status" value="14"/>
</dbReference>
<keyword evidence="2" id="KW-1003">Cell membrane</keyword>
<dbReference type="InterPro" id="IPR020894">
    <property type="entry name" value="Cadherin_CS"/>
</dbReference>
<dbReference type="FunFam" id="2.60.40.60:FF:000118">
    <property type="entry name" value="protocadherin Fat 4"/>
    <property type="match status" value="1"/>
</dbReference>
<dbReference type="SMART" id="SM00112">
    <property type="entry name" value="CA"/>
    <property type="match status" value="13"/>
</dbReference>
<dbReference type="FunFam" id="2.60.40.60:FF:000039">
    <property type="entry name" value="FAT atypical cadherin 3"/>
    <property type="match status" value="1"/>
</dbReference>
<protein>
    <recommendedName>
        <fullName evidence="17">Cadherin domain-containing protein</fullName>
    </recommendedName>
</protein>
<evidence type="ECO:0000256" key="16">
    <source>
        <dbReference type="SAM" id="SignalP"/>
    </source>
</evidence>
<evidence type="ECO:0000256" key="8">
    <source>
        <dbReference type="ARBA" id="ARBA00022889"/>
    </source>
</evidence>
<dbReference type="PANTHER" id="PTHR24026:SF133">
    <property type="entry name" value="CADHERIN-RELATED FAMILY MEMBER 2"/>
    <property type="match status" value="1"/>
</dbReference>
<dbReference type="GO" id="GO:0007156">
    <property type="term" value="P:homophilic cell adhesion via plasma membrane adhesion molecules"/>
    <property type="evidence" value="ECO:0007669"/>
    <property type="project" value="InterPro"/>
</dbReference>
<organism evidence="18">
    <name type="scientific">Ixodes ricinus</name>
    <name type="common">Common tick</name>
    <name type="synonym">Acarus ricinus</name>
    <dbReference type="NCBI Taxonomy" id="34613"/>
    <lineage>
        <taxon>Eukaryota</taxon>
        <taxon>Metazoa</taxon>
        <taxon>Ecdysozoa</taxon>
        <taxon>Arthropoda</taxon>
        <taxon>Chelicerata</taxon>
        <taxon>Arachnida</taxon>
        <taxon>Acari</taxon>
        <taxon>Parasitiformes</taxon>
        <taxon>Ixodida</taxon>
        <taxon>Ixodoidea</taxon>
        <taxon>Ixodidae</taxon>
        <taxon>Ixodinae</taxon>
        <taxon>Ixodes</taxon>
    </lineage>
</organism>
<evidence type="ECO:0000256" key="6">
    <source>
        <dbReference type="ARBA" id="ARBA00022737"/>
    </source>
</evidence>
<dbReference type="GO" id="GO:0005509">
    <property type="term" value="F:calcium ion binding"/>
    <property type="evidence" value="ECO:0007669"/>
    <property type="project" value="UniProtKB-UniRule"/>
</dbReference>
<feature type="chain" id="PRO_5007541990" description="Cadherin domain-containing protein" evidence="16">
    <location>
        <begin position="33"/>
        <end position="1820"/>
    </location>
</feature>
<feature type="domain" description="Cadherin" evidence="17">
    <location>
        <begin position="257"/>
        <end position="378"/>
    </location>
</feature>
<feature type="domain" description="Cadherin" evidence="17">
    <location>
        <begin position="1167"/>
        <end position="1277"/>
    </location>
</feature>
<feature type="signal peptide" evidence="16">
    <location>
        <begin position="1"/>
        <end position="32"/>
    </location>
</feature>
<dbReference type="GO" id="GO:0048513">
    <property type="term" value="P:animal organ development"/>
    <property type="evidence" value="ECO:0007669"/>
    <property type="project" value="UniProtKB-ARBA"/>
</dbReference>
<feature type="domain" description="Cadherin" evidence="17">
    <location>
        <begin position="1057"/>
        <end position="1166"/>
    </location>
</feature>
<evidence type="ECO:0000256" key="15">
    <source>
        <dbReference type="SAM" id="Phobius"/>
    </source>
</evidence>
<name>A0A147BCT2_IXORI</name>
<keyword evidence="7 14" id="KW-0106">Calcium</keyword>
<feature type="domain" description="Cadherin" evidence="17">
    <location>
        <begin position="1288"/>
        <end position="1390"/>
    </location>
</feature>
<proteinExistence type="predicted"/>
<dbReference type="FunFam" id="2.60.40.60:FF:000296">
    <property type="entry name" value="Cadherin 74A, isoform A"/>
    <property type="match status" value="1"/>
</dbReference>
<evidence type="ECO:0000256" key="11">
    <source>
        <dbReference type="ARBA" id="ARBA00023157"/>
    </source>
</evidence>
<feature type="domain" description="Cadherin" evidence="17">
    <location>
        <begin position="820"/>
        <end position="941"/>
    </location>
</feature>